<accession>A0A4Y2JQG8</accession>
<proteinExistence type="predicted"/>
<dbReference type="Proteomes" id="UP000499080">
    <property type="component" value="Unassembled WGS sequence"/>
</dbReference>
<comment type="caution">
    <text evidence="1">The sequence shown here is derived from an EMBL/GenBank/DDBJ whole genome shotgun (WGS) entry which is preliminary data.</text>
</comment>
<sequence>MRGVKRRRLLVNTVHTERMSGVSCCFMAQGPQMGHAAPINHTERKNVESTGDTIHDLCGPNEFVRRQPPGLILITRSPNCIREIAGIVRSYPLPAIP</sequence>
<name>A0A4Y2JQG8_ARAVE</name>
<gene>
    <name evidence="1" type="ORF">AVEN_109641_1</name>
</gene>
<evidence type="ECO:0000313" key="1">
    <source>
        <dbReference type="EMBL" id="GBM91386.1"/>
    </source>
</evidence>
<organism evidence="1 2">
    <name type="scientific">Araneus ventricosus</name>
    <name type="common">Orbweaver spider</name>
    <name type="synonym">Epeira ventricosa</name>
    <dbReference type="NCBI Taxonomy" id="182803"/>
    <lineage>
        <taxon>Eukaryota</taxon>
        <taxon>Metazoa</taxon>
        <taxon>Ecdysozoa</taxon>
        <taxon>Arthropoda</taxon>
        <taxon>Chelicerata</taxon>
        <taxon>Arachnida</taxon>
        <taxon>Araneae</taxon>
        <taxon>Araneomorphae</taxon>
        <taxon>Entelegynae</taxon>
        <taxon>Araneoidea</taxon>
        <taxon>Araneidae</taxon>
        <taxon>Araneus</taxon>
    </lineage>
</organism>
<evidence type="ECO:0000313" key="2">
    <source>
        <dbReference type="Proteomes" id="UP000499080"/>
    </source>
</evidence>
<dbReference type="EMBL" id="BGPR01191046">
    <property type="protein sequence ID" value="GBM91386.1"/>
    <property type="molecule type" value="Genomic_DNA"/>
</dbReference>
<protein>
    <submittedName>
        <fullName evidence="1">Uncharacterized protein</fullName>
    </submittedName>
</protein>
<dbReference type="AlphaFoldDB" id="A0A4Y2JQG8"/>
<reference evidence="1 2" key="1">
    <citation type="journal article" date="2019" name="Sci. Rep.">
        <title>Orb-weaving spider Araneus ventricosus genome elucidates the spidroin gene catalogue.</title>
        <authorList>
            <person name="Kono N."/>
            <person name="Nakamura H."/>
            <person name="Ohtoshi R."/>
            <person name="Moran D.A.P."/>
            <person name="Shinohara A."/>
            <person name="Yoshida Y."/>
            <person name="Fujiwara M."/>
            <person name="Mori M."/>
            <person name="Tomita M."/>
            <person name="Arakawa K."/>
        </authorList>
    </citation>
    <scope>NUCLEOTIDE SEQUENCE [LARGE SCALE GENOMIC DNA]</scope>
</reference>
<keyword evidence="2" id="KW-1185">Reference proteome</keyword>